<reference evidence="3" key="1">
    <citation type="submission" date="2017-03" db="EMBL/GenBank/DDBJ databases">
        <title>Phytopthora megakarya and P. palmivora, two closely related causual agents of cacao black pod achieved similar genome size and gene model numbers by different mechanisms.</title>
        <authorList>
            <person name="Ali S."/>
            <person name="Shao J."/>
            <person name="Larry D.J."/>
            <person name="Kronmiller B."/>
            <person name="Shen D."/>
            <person name="Strem M.D."/>
            <person name="Melnick R.L."/>
            <person name="Guiltinan M.J."/>
            <person name="Tyler B.M."/>
            <person name="Meinhardt L.W."/>
            <person name="Bailey B.A."/>
        </authorList>
    </citation>
    <scope>NUCLEOTIDE SEQUENCE [LARGE SCALE GENOMIC DNA]</scope>
    <source>
        <strain evidence="3">zdho120</strain>
    </source>
</reference>
<feature type="region of interest" description="Disordered" evidence="1">
    <location>
        <begin position="1"/>
        <end position="40"/>
    </location>
</feature>
<evidence type="ECO:0000256" key="1">
    <source>
        <dbReference type="SAM" id="MobiDB-lite"/>
    </source>
</evidence>
<dbReference type="AlphaFoldDB" id="A0A225X2U7"/>
<comment type="caution">
    <text evidence="2">The sequence shown here is derived from an EMBL/GenBank/DDBJ whole genome shotgun (WGS) entry which is preliminary data.</text>
</comment>
<feature type="compositionally biased region" description="Acidic residues" evidence="1">
    <location>
        <begin position="1"/>
        <end position="21"/>
    </location>
</feature>
<feature type="region of interest" description="Disordered" evidence="1">
    <location>
        <begin position="72"/>
        <end position="93"/>
    </location>
</feature>
<proteinExistence type="predicted"/>
<organism evidence="2 3">
    <name type="scientific">Phytophthora megakarya</name>
    <dbReference type="NCBI Taxonomy" id="4795"/>
    <lineage>
        <taxon>Eukaryota</taxon>
        <taxon>Sar</taxon>
        <taxon>Stramenopiles</taxon>
        <taxon>Oomycota</taxon>
        <taxon>Peronosporomycetes</taxon>
        <taxon>Peronosporales</taxon>
        <taxon>Peronosporaceae</taxon>
        <taxon>Phytophthora</taxon>
    </lineage>
</organism>
<sequence>MESAEEPVVDVMDNVEPDTNVEEVLRQPPSESSGLELAPFRSQPEKFQDLLVFHPEPERSRRTREPVILLENGPEDEQDVLSKDSNYPPSPKRARIDEDGLVAEAVMAYVANIVEVPDAWNSYAEAMASSETAELRKAMDAELFTHKLNATWELVPLRTDTRSIGRHWGFAKKRDDNDTRLVSRRATGPGHSVSEKWRLSDLGYVDVPQGVQNENGMVCKLLKTIYDLKQAASAWNKIIHIWEQSMRLSKHGIVYKKQKNGLKVEAFTDADW</sequence>
<accession>A0A225X2U7</accession>
<dbReference type="Proteomes" id="UP000198211">
    <property type="component" value="Unassembled WGS sequence"/>
</dbReference>
<dbReference type="EMBL" id="NBNE01000013">
    <property type="protein sequence ID" value="OWZ24435.1"/>
    <property type="molecule type" value="Genomic_DNA"/>
</dbReference>
<protein>
    <submittedName>
        <fullName evidence="2">Uncharacterized protein</fullName>
    </submittedName>
</protein>
<evidence type="ECO:0000313" key="3">
    <source>
        <dbReference type="Proteomes" id="UP000198211"/>
    </source>
</evidence>
<name>A0A225X2U7_9STRA</name>
<evidence type="ECO:0000313" key="2">
    <source>
        <dbReference type="EMBL" id="OWZ24435.1"/>
    </source>
</evidence>
<gene>
    <name evidence="2" type="ORF">PHMEG_000505</name>
</gene>
<keyword evidence="3" id="KW-1185">Reference proteome</keyword>